<dbReference type="AlphaFoldDB" id="A0A3R9P3T8"/>
<dbReference type="InterPro" id="IPR006340">
    <property type="entry name" value="DUF436"/>
</dbReference>
<protein>
    <recommendedName>
        <fullName evidence="1">UPF0340 protein D7Z54_29940</fullName>
    </recommendedName>
</protein>
<proteinExistence type="inferred from homology"/>
<evidence type="ECO:0000256" key="1">
    <source>
        <dbReference type="HAMAP-Rule" id="MF_00800"/>
    </source>
</evidence>
<accession>A0A3R9P3T8</accession>
<gene>
    <name evidence="2" type="ORF">D7Z54_29940</name>
</gene>
<comment type="caution">
    <text evidence="2">The sequence shown here is derived from an EMBL/GenBank/DDBJ whole genome shotgun (WGS) entry which is preliminary data.</text>
</comment>
<dbReference type="EMBL" id="RBVX01000056">
    <property type="protein sequence ID" value="RSL29660.1"/>
    <property type="molecule type" value="Genomic_DNA"/>
</dbReference>
<dbReference type="InterPro" id="IPR028345">
    <property type="entry name" value="Antibiotic_NAT-like"/>
</dbReference>
<sequence>MSHLIKQWQMSLQACLDVIRERTTLDEDKLFVVGTSTSEVIGKHIGSAGSEEAADALYEILARFQQKTRGHLAFQGCEHINRALVVERATANAFHLEEVTAVPHRKAGGAMAAHAYSAFSDPVVVEHVKADAGIDIGDTFIGMHLKHVAVPVRGEVTSVGNAHVTMAVTRPKLIGGARAKYPK</sequence>
<reference evidence="2 3" key="1">
    <citation type="submission" date="2018-10" db="EMBL/GenBank/DDBJ databases">
        <title>Draft genome sequence of Bacillus salarius IM0101, isolated from a hypersaline soil in Inner Mongolia, China.</title>
        <authorList>
            <person name="Yamprayoonswat W."/>
            <person name="Boonvisut S."/>
            <person name="Jumpathong W."/>
            <person name="Sittihan S."/>
            <person name="Ruangsuj P."/>
            <person name="Wanthongcharoen S."/>
            <person name="Thongpramul N."/>
            <person name="Pimmason S."/>
            <person name="Yu B."/>
            <person name="Yasawong M."/>
        </authorList>
    </citation>
    <scope>NUCLEOTIDE SEQUENCE [LARGE SCALE GENOMIC DNA]</scope>
    <source>
        <strain evidence="2 3">IM0101</strain>
    </source>
</reference>
<organism evidence="2 3">
    <name type="scientific">Salibacterium salarium</name>
    <dbReference type="NCBI Taxonomy" id="284579"/>
    <lineage>
        <taxon>Bacteria</taxon>
        <taxon>Bacillati</taxon>
        <taxon>Bacillota</taxon>
        <taxon>Bacilli</taxon>
        <taxon>Bacillales</taxon>
        <taxon>Bacillaceae</taxon>
    </lineage>
</organism>
<dbReference type="Gene3D" id="3.40.50.10360">
    <property type="entry name" value="Hypothetical protein TT1679"/>
    <property type="match status" value="1"/>
</dbReference>
<dbReference type="SUPFAM" id="SSF110710">
    <property type="entry name" value="TTHA0583/YokD-like"/>
    <property type="match status" value="1"/>
</dbReference>
<dbReference type="PIRSF" id="PIRSF007510">
    <property type="entry name" value="UCP007510"/>
    <property type="match status" value="1"/>
</dbReference>
<comment type="similarity">
    <text evidence="1">Belongs to the UPF0340 family.</text>
</comment>
<dbReference type="OrthoDB" id="9803187at2"/>
<evidence type="ECO:0000313" key="2">
    <source>
        <dbReference type="EMBL" id="RSL29660.1"/>
    </source>
</evidence>
<dbReference type="RefSeq" id="WP_125562057.1">
    <property type="nucleotide sequence ID" value="NZ_RBVX01000056.1"/>
</dbReference>
<dbReference type="Proteomes" id="UP000275076">
    <property type="component" value="Unassembled WGS sequence"/>
</dbReference>
<dbReference type="HAMAP" id="MF_00800">
    <property type="entry name" value="UPF0340"/>
    <property type="match status" value="1"/>
</dbReference>
<evidence type="ECO:0000313" key="3">
    <source>
        <dbReference type="Proteomes" id="UP000275076"/>
    </source>
</evidence>
<keyword evidence="3" id="KW-1185">Reference proteome</keyword>
<name>A0A3R9P3T8_9BACI</name>
<dbReference type="NCBIfam" id="TIGR01440">
    <property type="entry name" value="TIGR01440 family protein"/>
    <property type="match status" value="1"/>
</dbReference>
<dbReference type="Pfam" id="PF04260">
    <property type="entry name" value="DUF436"/>
    <property type="match status" value="1"/>
</dbReference>